<dbReference type="VEuPathDB" id="FungiDB:BO70DRAFT_358059"/>
<keyword evidence="2" id="KW-0472">Membrane</keyword>
<dbReference type="EMBL" id="MSFL01000001">
    <property type="protein sequence ID" value="PWY92931.1"/>
    <property type="molecule type" value="Genomic_DNA"/>
</dbReference>
<feature type="transmembrane region" description="Helical" evidence="2">
    <location>
        <begin position="245"/>
        <end position="267"/>
    </location>
</feature>
<feature type="transmembrane region" description="Helical" evidence="2">
    <location>
        <begin position="70"/>
        <end position="92"/>
    </location>
</feature>
<feature type="chain" id="PRO_5016233968" evidence="3">
    <location>
        <begin position="25"/>
        <end position="376"/>
    </location>
</feature>
<dbReference type="GO" id="GO:0016020">
    <property type="term" value="C:membrane"/>
    <property type="evidence" value="ECO:0007669"/>
    <property type="project" value="TreeGrafter"/>
</dbReference>
<keyword evidence="2" id="KW-1133">Transmembrane helix</keyword>
<evidence type="ECO:0000313" key="4">
    <source>
        <dbReference type="EMBL" id="PWY92931.1"/>
    </source>
</evidence>
<feature type="region of interest" description="Disordered" evidence="1">
    <location>
        <begin position="38"/>
        <end position="58"/>
    </location>
</feature>
<dbReference type="STRING" id="1448321.A0A317X419"/>
<dbReference type="Pfam" id="PF12400">
    <property type="entry name" value="STIMATE"/>
    <property type="match status" value="1"/>
</dbReference>
<feature type="signal peptide" evidence="3">
    <location>
        <begin position="1"/>
        <end position="24"/>
    </location>
</feature>
<dbReference type="OrthoDB" id="431202at2759"/>
<dbReference type="AlphaFoldDB" id="A0A317X419"/>
<accession>A0A317X419</accession>
<dbReference type="Proteomes" id="UP000247233">
    <property type="component" value="Unassembled WGS sequence"/>
</dbReference>
<dbReference type="PANTHER" id="PTHR31735">
    <property type="entry name" value="VACUOLAR MEMBRANE PROTEIN YPL162C"/>
    <property type="match status" value="1"/>
</dbReference>
<evidence type="ECO:0000256" key="2">
    <source>
        <dbReference type="SAM" id="Phobius"/>
    </source>
</evidence>
<feature type="region of interest" description="Disordered" evidence="1">
    <location>
        <begin position="340"/>
        <end position="376"/>
    </location>
</feature>
<sequence length="376" mass="40724">MTLPSLAGLVATTVIAALSSGVAASPADGLASSVTSAFPSSSPSPTAQTLPFHLTGADPTGDDDAGECRLLGPFSLLVQAALGALALLSLVYKRWRERPQRPVKVWAFDVSKQVFGSAMLHLANLLMSMFSAGQLEIRSNYKPNPCSFYILNLGIDTTLGIPILIFILHILNRLASYTPLANPPESIESGNYGRPPRASWWFKQSIIYFIGLLGMKICVFFLIQLVPFIVKVGDWALRWTEGNTAVQIIFVMLLFPVIMNGIQYYIIDTFIKKPSSPEALEEETAGEGGDDREHRHALLADEDRSFESDDDSMGKDDVTGLESPKEDLVRFGSIEYSATCTAHSSSSSASASARSGSSHEYGPLESGTKLTAHERD</sequence>
<feature type="transmembrane region" description="Helical" evidence="2">
    <location>
        <begin position="147"/>
        <end position="171"/>
    </location>
</feature>
<dbReference type="GeneID" id="37064438"/>
<keyword evidence="5" id="KW-1185">Reference proteome</keyword>
<feature type="transmembrane region" description="Helical" evidence="2">
    <location>
        <begin position="113"/>
        <end position="135"/>
    </location>
</feature>
<feature type="transmembrane region" description="Helical" evidence="2">
    <location>
        <begin position="206"/>
        <end position="230"/>
    </location>
</feature>
<evidence type="ECO:0000256" key="3">
    <source>
        <dbReference type="SAM" id="SignalP"/>
    </source>
</evidence>
<keyword evidence="3" id="KW-0732">Signal</keyword>
<dbReference type="RefSeq" id="XP_025404670.1">
    <property type="nucleotide sequence ID" value="XM_025542201.1"/>
</dbReference>
<comment type="caution">
    <text evidence="4">The sequence shown here is derived from an EMBL/GenBank/DDBJ whole genome shotgun (WGS) entry which is preliminary data.</text>
</comment>
<feature type="region of interest" description="Disordered" evidence="1">
    <location>
        <begin position="300"/>
        <end position="326"/>
    </location>
</feature>
<proteinExistence type="predicted"/>
<protein>
    <submittedName>
        <fullName evidence="4">Vacuolar membrane protein</fullName>
    </submittedName>
</protein>
<dbReference type="PANTHER" id="PTHR31735:SF1">
    <property type="entry name" value="VACUOLAR MEMBRANE PROTEIN YPL162C"/>
    <property type="match status" value="1"/>
</dbReference>
<gene>
    <name evidence="4" type="ORF">BO70DRAFT_358059</name>
</gene>
<name>A0A317X419_9EURO</name>
<dbReference type="InterPro" id="IPR022127">
    <property type="entry name" value="STIMATE/YPL162C"/>
</dbReference>
<reference evidence="4 5" key="1">
    <citation type="submission" date="2016-12" db="EMBL/GenBank/DDBJ databases">
        <title>The genomes of Aspergillus section Nigri reveals drivers in fungal speciation.</title>
        <authorList>
            <consortium name="DOE Joint Genome Institute"/>
            <person name="Vesth T.C."/>
            <person name="Nybo J."/>
            <person name="Theobald S."/>
            <person name="Brandl J."/>
            <person name="Frisvad J.C."/>
            <person name="Nielsen K.F."/>
            <person name="Lyhne E.K."/>
            <person name="Kogle M.E."/>
            <person name="Kuo A."/>
            <person name="Riley R."/>
            <person name="Clum A."/>
            <person name="Nolan M."/>
            <person name="Lipzen A."/>
            <person name="Salamov A."/>
            <person name="Henrissat B."/>
            <person name="Wiebenga A."/>
            <person name="De Vries R.P."/>
            <person name="Grigoriev I.V."/>
            <person name="Mortensen U.H."/>
            <person name="Andersen M.R."/>
            <person name="Baker S.E."/>
        </authorList>
    </citation>
    <scope>NUCLEOTIDE SEQUENCE [LARGE SCALE GENOMIC DNA]</scope>
    <source>
        <strain evidence="4 5">CBS 117.55</strain>
    </source>
</reference>
<feature type="compositionally biased region" description="Low complexity" evidence="1">
    <location>
        <begin position="340"/>
        <end position="358"/>
    </location>
</feature>
<organism evidence="4 5">
    <name type="scientific">Aspergillus heteromorphus CBS 117.55</name>
    <dbReference type="NCBI Taxonomy" id="1448321"/>
    <lineage>
        <taxon>Eukaryota</taxon>
        <taxon>Fungi</taxon>
        <taxon>Dikarya</taxon>
        <taxon>Ascomycota</taxon>
        <taxon>Pezizomycotina</taxon>
        <taxon>Eurotiomycetes</taxon>
        <taxon>Eurotiomycetidae</taxon>
        <taxon>Eurotiales</taxon>
        <taxon>Aspergillaceae</taxon>
        <taxon>Aspergillus</taxon>
        <taxon>Aspergillus subgen. Circumdati</taxon>
    </lineage>
</organism>
<keyword evidence="2" id="KW-0812">Transmembrane</keyword>
<evidence type="ECO:0000313" key="5">
    <source>
        <dbReference type="Proteomes" id="UP000247233"/>
    </source>
</evidence>
<evidence type="ECO:0000256" key="1">
    <source>
        <dbReference type="SAM" id="MobiDB-lite"/>
    </source>
</evidence>